<feature type="compositionally biased region" description="Polar residues" evidence="8">
    <location>
        <begin position="74"/>
        <end position="83"/>
    </location>
</feature>
<dbReference type="GO" id="GO:0003682">
    <property type="term" value="F:chromatin binding"/>
    <property type="evidence" value="ECO:0007669"/>
    <property type="project" value="TreeGrafter"/>
</dbReference>
<protein>
    <recommendedName>
        <fullName evidence="9">Checkpoint protein RAD24-like helical bundle domain-containing protein</fullName>
    </recommendedName>
</protein>
<dbReference type="PANTHER" id="PTHR12172:SF0">
    <property type="entry name" value="CELL CYCLE CHECKPOINT PROTEIN RAD17"/>
    <property type="match status" value="1"/>
</dbReference>
<dbReference type="InterPro" id="IPR027417">
    <property type="entry name" value="P-loop_NTPase"/>
</dbReference>
<gene>
    <name evidence="10" type="ORF">DSM5745_09693</name>
</gene>
<evidence type="ECO:0000313" key="10">
    <source>
        <dbReference type="EMBL" id="RDW64282.1"/>
    </source>
</evidence>
<dbReference type="GO" id="GO:0003689">
    <property type="term" value="F:DNA clamp loader activity"/>
    <property type="evidence" value="ECO:0007669"/>
    <property type="project" value="TreeGrafter"/>
</dbReference>
<dbReference type="GO" id="GO:0005524">
    <property type="term" value="F:ATP binding"/>
    <property type="evidence" value="ECO:0007669"/>
    <property type="project" value="UniProtKB-KW"/>
</dbReference>
<dbReference type="STRING" id="1810919.A0A3D8QR56"/>
<dbReference type="GO" id="GO:0033314">
    <property type="term" value="P:mitotic DNA replication checkpoint signaling"/>
    <property type="evidence" value="ECO:0007669"/>
    <property type="project" value="TreeGrafter"/>
</dbReference>
<evidence type="ECO:0000256" key="2">
    <source>
        <dbReference type="ARBA" id="ARBA00006168"/>
    </source>
</evidence>
<feature type="compositionally biased region" description="Polar residues" evidence="8">
    <location>
        <begin position="52"/>
        <end position="64"/>
    </location>
</feature>
<dbReference type="InterPro" id="IPR004582">
    <property type="entry name" value="Checkpoint_prot_Rad17_Rad24"/>
</dbReference>
<dbReference type="Pfam" id="PF25812">
    <property type="entry name" value="RAD24_helical"/>
    <property type="match status" value="1"/>
</dbReference>
<dbReference type="GO" id="GO:0006281">
    <property type="term" value="P:DNA repair"/>
    <property type="evidence" value="ECO:0007669"/>
    <property type="project" value="InterPro"/>
</dbReference>
<evidence type="ECO:0000256" key="6">
    <source>
        <dbReference type="ARBA" id="ARBA00023242"/>
    </source>
</evidence>
<evidence type="ECO:0000259" key="9">
    <source>
        <dbReference type="Pfam" id="PF25812"/>
    </source>
</evidence>
<evidence type="ECO:0000256" key="5">
    <source>
        <dbReference type="ARBA" id="ARBA00022840"/>
    </source>
</evidence>
<dbReference type="EMBL" id="PVWQ01000014">
    <property type="protein sequence ID" value="RDW64282.1"/>
    <property type="molecule type" value="Genomic_DNA"/>
</dbReference>
<dbReference type="InterPro" id="IPR057927">
    <property type="entry name" value="RAD24-like_helical"/>
</dbReference>
<dbReference type="SUPFAM" id="SSF52540">
    <property type="entry name" value="P-loop containing nucleoside triphosphate hydrolases"/>
    <property type="match status" value="1"/>
</dbReference>
<keyword evidence="3" id="KW-0547">Nucleotide-binding</keyword>
<accession>A0A3D8QR56</accession>
<dbReference type="PANTHER" id="PTHR12172">
    <property type="entry name" value="CELL CYCLE CHECKPOINT PROTEIN RAD17"/>
    <property type="match status" value="1"/>
</dbReference>
<dbReference type="OrthoDB" id="10265971at2759"/>
<keyword evidence="4" id="KW-0227">DNA damage</keyword>
<dbReference type="Pfam" id="PF03215">
    <property type="entry name" value="Rad17"/>
    <property type="match status" value="1"/>
</dbReference>
<feature type="domain" description="Checkpoint protein RAD24-like helical bundle" evidence="9">
    <location>
        <begin position="393"/>
        <end position="491"/>
    </location>
</feature>
<dbReference type="GeneID" id="38120063"/>
<evidence type="ECO:0000256" key="4">
    <source>
        <dbReference type="ARBA" id="ARBA00022763"/>
    </source>
</evidence>
<comment type="similarity">
    <text evidence="2">Belongs to the rad17/RAD24 family.</text>
</comment>
<feature type="compositionally biased region" description="Acidic residues" evidence="8">
    <location>
        <begin position="712"/>
        <end position="721"/>
    </location>
</feature>
<keyword evidence="7" id="KW-0131">Cell cycle</keyword>
<dbReference type="Gene3D" id="3.40.50.300">
    <property type="entry name" value="P-loop containing nucleotide triphosphate hydrolases"/>
    <property type="match status" value="1"/>
</dbReference>
<evidence type="ECO:0000256" key="8">
    <source>
        <dbReference type="SAM" id="MobiDB-lite"/>
    </source>
</evidence>
<evidence type="ECO:0000313" key="11">
    <source>
        <dbReference type="Proteomes" id="UP000256690"/>
    </source>
</evidence>
<organism evidence="10 11">
    <name type="scientific">Aspergillus mulundensis</name>
    <dbReference type="NCBI Taxonomy" id="1810919"/>
    <lineage>
        <taxon>Eukaryota</taxon>
        <taxon>Fungi</taxon>
        <taxon>Dikarya</taxon>
        <taxon>Ascomycota</taxon>
        <taxon>Pezizomycotina</taxon>
        <taxon>Eurotiomycetes</taxon>
        <taxon>Eurotiomycetidae</taxon>
        <taxon>Eurotiales</taxon>
        <taxon>Aspergillaceae</taxon>
        <taxon>Aspergillus</taxon>
        <taxon>Aspergillus subgen. Nidulantes</taxon>
    </lineage>
</organism>
<evidence type="ECO:0000256" key="1">
    <source>
        <dbReference type="ARBA" id="ARBA00004123"/>
    </source>
</evidence>
<reference evidence="10 11" key="1">
    <citation type="journal article" date="2018" name="IMA Fungus">
        <title>IMA Genome-F 9: Draft genome sequence of Annulohypoxylon stygium, Aspergillus mulundensis, Berkeleyomyces basicola (syn. Thielaviopsis basicola), Ceratocystis smalleyi, two Cercospora beticola strains, Coleophoma cylindrospora, Fusarium fracticaudum, Phialophora cf. hyalina, and Morchella septimelata.</title>
        <authorList>
            <person name="Wingfield B.D."/>
            <person name="Bills G.F."/>
            <person name="Dong Y."/>
            <person name="Huang W."/>
            <person name="Nel W.J."/>
            <person name="Swalarsk-Parry B.S."/>
            <person name="Vaghefi N."/>
            <person name="Wilken P.M."/>
            <person name="An Z."/>
            <person name="de Beer Z.W."/>
            <person name="De Vos L."/>
            <person name="Chen L."/>
            <person name="Duong T.A."/>
            <person name="Gao Y."/>
            <person name="Hammerbacher A."/>
            <person name="Kikkert J.R."/>
            <person name="Li Y."/>
            <person name="Li H."/>
            <person name="Li K."/>
            <person name="Li Q."/>
            <person name="Liu X."/>
            <person name="Ma X."/>
            <person name="Naidoo K."/>
            <person name="Pethybridge S.J."/>
            <person name="Sun J."/>
            <person name="Steenkamp E.T."/>
            <person name="van der Nest M.A."/>
            <person name="van Wyk S."/>
            <person name="Wingfield M.J."/>
            <person name="Xiong C."/>
            <person name="Yue Q."/>
            <person name="Zhang X."/>
        </authorList>
    </citation>
    <scope>NUCLEOTIDE SEQUENCE [LARGE SCALE GENOMIC DNA]</scope>
    <source>
        <strain evidence="10 11">DSM 5745</strain>
    </source>
</reference>
<dbReference type="AlphaFoldDB" id="A0A3D8QR56"/>
<comment type="subcellular location">
    <subcellularLocation>
        <location evidence="1">Nucleus</location>
    </subcellularLocation>
</comment>
<feature type="region of interest" description="Disordered" evidence="8">
    <location>
        <begin position="26"/>
        <end position="83"/>
    </location>
</feature>
<feature type="region of interest" description="Disordered" evidence="8">
    <location>
        <begin position="687"/>
        <end position="721"/>
    </location>
</feature>
<name>A0A3D8QR56_9EURO</name>
<dbReference type="GO" id="GO:0000077">
    <property type="term" value="P:DNA damage checkpoint signaling"/>
    <property type="evidence" value="ECO:0007669"/>
    <property type="project" value="TreeGrafter"/>
</dbReference>
<keyword evidence="11" id="KW-1185">Reference proteome</keyword>
<dbReference type="RefSeq" id="XP_026599441.1">
    <property type="nucleotide sequence ID" value="XM_026751709.1"/>
</dbReference>
<keyword evidence="6" id="KW-0539">Nucleus</keyword>
<sequence>MDDDEDLIEDDYDSYDELFTQHFTDDNLSQLDGTKLASPPPARATSPVRNAKSPQKPASSTTRFSLKPKPPSGNELSSPSLSGKETLPWAQRYPPLNLGELAVHKGKVRDVEQWLNGAFTGKAGRDLLVLKGPAGSGKTTTISLLSRTLNFDILEWKAPSVSSYADKDYVSLAAQFDGFLSRGHEFGSLDLDGHDESQIFTEGNIYAPRRVILIEEYPTLAGRGAAVLAAFRLSILRYISMNAPPSRNVYGGTSGVPPIVMIVSEIFSNSESSFDNLTVHRLLGRDIYDHPSTTVIEFNSIAPTFMNKALNVVLKKSGRQPPGDQALTQSIIESISKLGDIRNAIASLEFLCCGSGNRSHWSDPTVRSKRITRARKNISTGNSGVPRAIAQREASLGLFHAVGKIVYNKRSDTDVEHPQLPSPPNHLRHLDRPGVSLVHANELFDETGTDIQSFISALHENYVPSCNGPLFTESLEGCIERLSDSDLLCIERKGYSRPQAGLGIGSVRWVTSSIDLLRQEEMSYQVATRGLLFNLPAPVKRQLRRANDSHKIFFPPTVRLVRELEDIQNNIDSWKNTLLGSALSQAAVPPANQRQPTLHKFPRETRSNLRGISDDNSSSIMAMISRSDLILYQLPYMTKIVGERAESKSLRRITAVGTRGIDFSSQQDDYAFGTALQGYGTFRVSKNEERGGSLGPHTPLIPQTDDERLILSDDDIEEDPA</sequence>
<dbReference type="GO" id="GO:0005634">
    <property type="term" value="C:nucleus"/>
    <property type="evidence" value="ECO:0007669"/>
    <property type="project" value="UniProtKB-SubCell"/>
</dbReference>
<comment type="caution">
    <text evidence="10">The sequence shown here is derived from an EMBL/GenBank/DDBJ whole genome shotgun (WGS) entry which is preliminary data.</text>
</comment>
<keyword evidence="5" id="KW-0067">ATP-binding</keyword>
<proteinExistence type="inferred from homology"/>
<evidence type="ECO:0000256" key="3">
    <source>
        <dbReference type="ARBA" id="ARBA00022741"/>
    </source>
</evidence>
<evidence type="ECO:0000256" key="7">
    <source>
        <dbReference type="ARBA" id="ARBA00023306"/>
    </source>
</evidence>
<dbReference type="Proteomes" id="UP000256690">
    <property type="component" value="Unassembled WGS sequence"/>
</dbReference>